<gene>
    <name evidence="1" type="ORF">pv_422</name>
</gene>
<proteinExistence type="predicted"/>
<accession>W5S5D6</accession>
<evidence type="ECO:0000313" key="1">
    <source>
        <dbReference type="EMBL" id="AHH01988.1"/>
    </source>
</evidence>
<name>W5S5D6_9VIRU</name>
<dbReference type="SUPFAM" id="SSF47954">
    <property type="entry name" value="Cyclin-like"/>
    <property type="match status" value="1"/>
</dbReference>
<dbReference type="Proteomes" id="UP000202176">
    <property type="component" value="Segment"/>
</dbReference>
<dbReference type="OrthoDB" id="32351at10239"/>
<dbReference type="GeneID" id="18266449"/>
<protein>
    <submittedName>
        <fullName evidence="1">Transcription initiation factor TFIIB</fullName>
    </submittedName>
</protein>
<sequence length="190" mass="21890">MPKVRQQSNILSELSQLEIPDEIRLEANRVYQQLEIPVKRNKNRKRMIFFCIYRAYDNLYQLKDSRSIADLVGLPYNEINKAFSICSKVQTGHSIPIIHKTAAEFIPVILKDLGVELELSDILAVLEEVIEKDKSLKDDFPQTVAAAVICYYLCINGIVFQRKEIAEVTRRSEMTIQKIYKKVSNAHNSC</sequence>
<dbReference type="Gene3D" id="1.10.472.10">
    <property type="entry name" value="Cyclin-like"/>
    <property type="match status" value="1"/>
</dbReference>
<dbReference type="KEGG" id="vg:18266449"/>
<evidence type="ECO:0000313" key="2">
    <source>
        <dbReference type="Proteomes" id="UP000202176"/>
    </source>
</evidence>
<reference evidence="1 2" key="1">
    <citation type="journal article" date="2014" name="Proc. Natl. Acad. Sci. U.S.A.">
        <title>Thirty-thousand-year-old distant relative of giant icosahedral DNA viruses with a pandoravirus morphology.</title>
        <authorList>
            <person name="Legendre M."/>
            <person name="Bartoli J."/>
            <person name="Shmakova L."/>
            <person name="Jeudy S."/>
            <person name="Labadie K."/>
            <person name="Adrait A."/>
            <person name="Lescot M."/>
            <person name="Poirot O."/>
            <person name="Bertaux L."/>
            <person name="Bruley C."/>
            <person name="Coute Y."/>
            <person name="Rivkina E."/>
            <person name="Abergel C."/>
            <person name="Claverie J.M."/>
        </authorList>
    </citation>
    <scope>NUCLEOTIDE SEQUENCE [LARGE SCALE GENOMIC DNA]</scope>
    <source>
        <strain evidence="1">P1084-T</strain>
    </source>
</reference>
<dbReference type="EMBL" id="KF740664">
    <property type="protein sequence ID" value="AHH01988.1"/>
    <property type="molecule type" value="Genomic_DNA"/>
</dbReference>
<dbReference type="InterPro" id="IPR036915">
    <property type="entry name" value="Cyclin-like_sf"/>
</dbReference>
<organism evidence="1 2">
    <name type="scientific">Pithovirus sibericum</name>
    <dbReference type="NCBI Taxonomy" id="1450746"/>
    <lineage>
        <taxon>Viruses</taxon>
        <taxon>Pithoviruses</taxon>
        <taxon>Orthopithovirinae</taxon>
        <taxon>Alphapithovirus</taxon>
        <taxon>Alphapithovirus sibericum</taxon>
    </lineage>
</organism>
<dbReference type="RefSeq" id="YP_009001323.1">
    <property type="nucleotide sequence ID" value="NC_023423.1"/>
</dbReference>
<keyword evidence="2" id="KW-1185">Reference proteome</keyword>